<proteinExistence type="predicted"/>
<dbReference type="Proteomes" id="UP000222531">
    <property type="component" value="Unassembled WGS sequence"/>
</dbReference>
<feature type="transmembrane region" description="Helical" evidence="1">
    <location>
        <begin position="59"/>
        <end position="80"/>
    </location>
</feature>
<keyword evidence="1" id="KW-1133">Transmembrane helix</keyword>
<dbReference type="AlphaFoldDB" id="A0A2G1XJ19"/>
<organism evidence="2 3">
    <name type="scientific">Streptomyces cinnamoneus</name>
    <name type="common">Streptoverticillium cinnamoneum</name>
    <dbReference type="NCBI Taxonomy" id="53446"/>
    <lineage>
        <taxon>Bacteria</taxon>
        <taxon>Bacillati</taxon>
        <taxon>Actinomycetota</taxon>
        <taxon>Actinomycetes</taxon>
        <taxon>Kitasatosporales</taxon>
        <taxon>Streptomycetaceae</taxon>
        <taxon>Streptomyces</taxon>
        <taxon>Streptomyces cinnamoneus group</taxon>
    </lineage>
</organism>
<keyword evidence="1" id="KW-0472">Membrane</keyword>
<feature type="transmembrane region" description="Helical" evidence="1">
    <location>
        <begin position="27"/>
        <end position="47"/>
    </location>
</feature>
<evidence type="ECO:0000313" key="2">
    <source>
        <dbReference type="EMBL" id="PHQ51226.1"/>
    </source>
</evidence>
<dbReference type="EMBL" id="NHZO01000147">
    <property type="protein sequence ID" value="PHQ51226.1"/>
    <property type="molecule type" value="Genomic_DNA"/>
</dbReference>
<comment type="caution">
    <text evidence="2">The sequence shown here is derived from an EMBL/GenBank/DDBJ whole genome shotgun (WGS) entry which is preliminary data.</text>
</comment>
<keyword evidence="3" id="KW-1185">Reference proteome</keyword>
<protein>
    <submittedName>
        <fullName evidence="2">Uncharacterized protein</fullName>
    </submittedName>
</protein>
<name>A0A2G1XJ19_STRCJ</name>
<sequence length="99" mass="10570">MTDHQREGGESGPVPATAARLFDIRRVIGGLFTVYGLILTVAGVLADEEDLRKAEGVNINLWAGLGMLALGGFFLLWLTLRPAPPRPDPPADPRPGGRP</sequence>
<reference evidence="2 3" key="1">
    <citation type="journal article" date="2017" name="Biochemistry">
        <title>Identification of the Biosynthetic Pathway for the Antibiotic Bicyclomycin.</title>
        <authorList>
            <person name="Patteson J."/>
            <person name="Cai W."/>
            <person name="Johnson R.A."/>
            <person name="Santa Maria K."/>
            <person name="Li B."/>
        </authorList>
    </citation>
    <scope>NUCLEOTIDE SEQUENCE [LARGE SCALE GENOMIC DNA]</scope>
    <source>
        <strain evidence="2 3">ATCC 21532</strain>
    </source>
</reference>
<keyword evidence="1" id="KW-0812">Transmembrane</keyword>
<accession>A0A2G1XJ19</accession>
<evidence type="ECO:0000256" key="1">
    <source>
        <dbReference type="SAM" id="Phobius"/>
    </source>
</evidence>
<dbReference type="RefSeq" id="WP_099199595.1">
    <property type="nucleotide sequence ID" value="NZ_JBIRXA010000004.1"/>
</dbReference>
<dbReference type="OrthoDB" id="5196985at2"/>
<gene>
    <name evidence="2" type="ORF">BLA24_15845</name>
</gene>
<evidence type="ECO:0000313" key="3">
    <source>
        <dbReference type="Proteomes" id="UP000222531"/>
    </source>
</evidence>